<dbReference type="Gene3D" id="1.10.1060.10">
    <property type="entry name" value="Alpha-helical ferredoxin"/>
    <property type="match status" value="1"/>
</dbReference>
<organism evidence="2 3">
    <name type="scientific">Denitrovibrio acetiphilus (strain DSM 12809 / NBRC 114555 / N2460)</name>
    <dbReference type="NCBI Taxonomy" id="522772"/>
    <lineage>
        <taxon>Bacteria</taxon>
        <taxon>Pseudomonadati</taxon>
        <taxon>Deferribacterota</taxon>
        <taxon>Deferribacteres</taxon>
        <taxon>Deferribacterales</taxon>
        <taxon>Geovibrionaceae</taxon>
        <taxon>Denitrovibrio</taxon>
    </lineage>
</organism>
<dbReference type="NCBIfam" id="TIGR01316">
    <property type="entry name" value="gltA"/>
    <property type="match status" value="1"/>
</dbReference>
<dbReference type="InterPro" id="IPR017896">
    <property type="entry name" value="4Fe4S_Fe-S-bd"/>
</dbReference>
<dbReference type="Proteomes" id="UP000002012">
    <property type="component" value="Chromosome"/>
</dbReference>
<dbReference type="Pfam" id="PF14691">
    <property type="entry name" value="Fer4_20"/>
    <property type="match status" value="1"/>
</dbReference>
<dbReference type="PRINTS" id="PR00368">
    <property type="entry name" value="FADPNR"/>
</dbReference>
<evidence type="ECO:0000259" key="1">
    <source>
        <dbReference type="PROSITE" id="PS51379"/>
    </source>
</evidence>
<dbReference type="Gene3D" id="3.50.50.60">
    <property type="entry name" value="FAD/NAD(P)-binding domain"/>
    <property type="match status" value="1"/>
</dbReference>
<dbReference type="FunCoup" id="D4H250">
    <property type="interactions" value="498"/>
</dbReference>
<dbReference type="PROSITE" id="PS51379">
    <property type="entry name" value="4FE4S_FER_2"/>
    <property type="match status" value="1"/>
</dbReference>
<dbReference type="InParanoid" id="D4H250"/>
<dbReference type="SUPFAM" id="SSF46548">
    <property type="entry name" value="alpha-helical ferredoxin"/>
    <property type="match status" value="1"/>
</dbReference>
<dbReference type="GO" id="GO:0051536">
    <property type="term" value="F:iron-sulfur cluster binding"/>
    <property type="evidence" value="ECO:0007669"/>
    <property type="project" value="InterPro"/>
</dbReference>
<dbReference type="InterPro" id="IPR036188">
    <property type="entry name" value="FAD/NAD-bd_sf"/>
</dbReference>
<protein>
    <submittedName>
        <fullName evidence="2">Glutamate synthase (NADPH), homotetrameric</fullName>
    </submittedName>
</protein>
<dbReference type="PaxDb" id="522772-Dacet_0223"/>
<dbReference type="RefSeq" id="WP_013009572.1">
    <property type="nucleotide sequence ID" value="NC_013943.1"/>
</dbReference>
<dbReference type="EMBL" id="CP001968">
    <property type="protein sequence ID" value="ADD67027.1"/>
    <property type="molecule type" value="Genomic_DNA"/>
</dbReference>
<dbReference type="GO" id="GO:0016491">
    <property type="term" value="F:oxidoreductase activity"/>
    <property type="evidence" value="ECO:0007669"/>
    <property type="project" value="InterPro"/>
</dbReference>
<dbReference type="InterPro" id="IPR009051">
    <property type="entry name" value="Helical_ferredxn"/>
</dbReference>
<dbReference type="PRINTS" id="PR00469">
    <property type="entry name" value="PNDRDTASEII"/>
</dbReference>
<dbReference type="KEGG" id="dap:Dacet_0223"/>
<keyword evidence="3" id="KW-1185">Reference proteome</keyword>
<dbReference type="SUPFAM" id="SSF51971">
    <property type="entry name" value="Nucleotide-binding domain"/>
    <property type="match status" value="1"/>
</dbReference>
<evidence type="ECO:0000313" key="2">
    <source>
        <dbReference type="EMBL" id="ADD67027.1"/>
    </source>
</evidence>
<dbReference type="AlphaFoldDB" id="D4H250"/>
<dbReference type="InterPro" id="IPR023753">
    <property type="entry name" value="FAD/NAD-binding_dom"/>
</dbReference>
<dbReference type="eggNOG" id="COG0493">
    <property type="taxonomic scope" value="Bacteria"/>
</dbReference>
<dbReference type="STRING" id="522772.Dacet_0223"/>
<proteinExistence type="predicted"/>
<dbReference type="OrthoDB" id="9803192at2"/>
<name>D4H250_DENA2</name>
<sequence length="495" mass="54091">MTYIPAEKLEQEAKELLDKLDFDKMKPRERMQIPMQEMPSQEPAVRAKNIEEVALGYYEEQVKIEAERCLQCKNAPCIKGCPVGINIPGFLKAAAEGDYQKSVDIIKESSMLPAICGRVCPQETQCMELCTVGKGLKDKDKSVAIGRVERFVADWERETGKMSLPEIAPATGKKVGIVGSGPAGLTAAADIRKAGHEVVLFEAFHKLGGVMVYGIPEFRLPKAILDKEVENLLSMGVKIEKNFLVGRTRKLSDLLEKDGYDALFIGTGAGLPNFMNIEGENLVGVFSANEFLTRANLMKAYTPDKADTPIYTGKKTAVIGGGNVAMDAARMALRVGAEEVYVIYRRTEKEMPARREEVVHAQEEGIHFNFLTNPKRVISDGKGHVAGIECLRYELGEPDDSGRRRPVAIEGSEFVLEMDSVIMALGNSSNPLISQTAKEISVNKWGNITVDEDGKTSMDRVYAGGDIVLGAATVILAMGEGRRAAESINKLLASE</sequence>
<dbReference type="InterPro" id="IPR028261">
    <property type="entry name" value="DPD_II"/>
</dbReference>
<evidence type="ECO:0000313" key="3">
    <source>
        <dbReference type="Proteomes" id="UP000002012"/>
    </source>
</evidence>
<dbReference type="Pfam" id="PF07992">
    <property type="entry name" value="Pyr_redox_2"/>
    <property type="match status" value="1"/>
</dbReference>
<feature type="domain" description="4Fe-4S ferredoxin-type" evidence="1">
    <location>
        <begin position="60"/>
        <end position="90"/>
    </location>
</feature>
<reference evidence="2 3" key="1">
    <citation type="journal article" date="2010" name="Stand. Genomic Sci.">
        <title>Complete genome sequence of Denitrovibrio acetiphilus type strain (N2460).</title>
        <authorList>
            <person name="Kiss H."/>
            <person name="Lang E."/>
            <person name="Lapidus A."/>
            <person name="Copeland A."/>
            <person name="Nolan M."/>
            <person name="Glavina Del Rio T."/>
            <person name="Chen F."/>
            <person name="Lucas S."/>
            <person name="Tice H."/>
            <person name="Cheng J.F."/>
            <person name="Han C."/>
            <person name="Goodwin L."/>
            <person name="Pitluck S."/>
            <person name="Liolios K."/>
            <person name="Pati A."/>
            <person name="Ivanova N."/>
            <person name="Mavromatis K."/>
            <person name="Chen A."/>
            <person name="Palaniappan K."/>
            <person name="Land M."/>
            <person name="Hauser L."/>
            <person name="Chang Y.J."/>
            <person name="Jeffries C.D."/>
            <person name="Detter J.C."/>
            <person name="Brettin T."/>
            <person name="Spring S."/>
            <person name="Rohde M."/>
            <person name="Goker M."/>
            <person name="Woyke T."/>
            <person name="Bristow J."/>
            <person name="Eisen J.A."/>
            <person name="Markowitz V."/>
            <person name="Hugenholtz P."/>
            <person name="Kyrpides N.C."/>
            <person name="Klenk H.P."/>
        </authorList>
    </citation>
    <scope>NUCLEOTIDE SEQUENCE [LARGE SCALE GENOMIC DNA]</scope>
    <source>
        <strain evidence="3">DSM 12809 / NBRC 114555 / N2460</strain>
    </source>
</reference>
<dbReference type="HOGENOM" id="CLU_000422_3_3_0"/>
<dbReference type="PANTHER" id="PTHR42783:SF3">
    <property type="entry name" value="GLUTAMATE SYNTHASE [NADPH] SMALL CHAIN-RELATED"/>
    <property type="match status" value="1"/>
</dbReference>
<dbReference type="Gene3D" id="3.40.50.720">
    <property type="entry name" value="NAD(P)-binding Rossmann-like Domain"/>
    <property type="match status" value="1"/>
</dbReference>
<dbReference type="InterPro" id="IPR006004">
    <property type="entry name" value="SudA-like"/>
</dbReference>
<accession>D4H250</accession>
<gene>
    <name evidence="2" type="ordered locus">Dacet_0223</name>
</gene>
<dbReference type="PANTHER" id="PTHR42783">
    <property type="entry name" value="GLUTAMATE SYNTHASE [NADPH] SMALL CHAIN"/>
    <property type="match status" value="1"/>
</dbReference>